<dbReference type="InterPro" id="IPR036397">
    <property type="entry name" value="RNaseH_sf"/>
</dbReference>
<dbReference type="AlphaFoldDB" id="A0A0F9N5Q5"/>
<sequence>MIDDLNYVYVDDDYKVDEALEFLSQYSRLGYDVETTGLKVVDGQDKLLLMQLGTEEVAYLFDPRKIDGKRLAPILEDPNILKIGHNLKFDYQATSRELGVQLDGMFDTQLAYRLLTSGLIDNHKGGFIPMGEKHKKQFPYKGLAFLAKKFLGINMDKSVRTSFINHQYRKEFTPRQLQYAADDVLFLHPLVDILSSMLQDEGLIDTALLEFEFIRPCAEMEINGVTIDQDHWRRIIQEAKAQAEVIRKEITVILEPFQDQNTLFGASTVNISSKDQILDAFEKLGHKLDNTEEKTLKRVDHPLAAHLLQWRGYDKLVSTYGEAVLGKISRQDNRLHATFHQLGTTTGRLSSDKPNLQNMPQDREDEFVNISFRSCFKALPGNKILTADYSQCELRILAEVSQDRRFIDIFEGGGDLHIITAQQVFGITDSELDIYNEVKKKDHPSANLLDLYSESDVSMYHRVYDFRNKTKVINFGIAYGLSAWSLAERFKIPQDEAEKILDDYFTTYFGIKQWLDSNSHESIALRYSKTILGRKRYYTLADPEDEQMFRRSRNATRRAGNNAVIQGTNADITKEAMNKLQRVYDNIEGAKLLFTVHDEIVSEVPEERAEEIAEIKAEVMRQAFHRFVQTVPVGIDDEVGVTIADHWNK</sequence>
<dbReference type="PANTHER" id="PTHR10133">
    <property type="entry name" value="DNA POLYMERASE I"/>
    <property type="match status" value="1"/>
</dbReference>
<dbReference type="InterPro" id="IPR001098">
    <property type="entry name" value="DNA-dir_DNA_pol_A_palm_dom"/>
</dbReference>
<dbReference type="GO" id="GO:0003677">
    <property type="term" value="F:DNA binding"/>
    <property type="evidence" value="ECO:0007669"/>
    <property type="project" value="InterPro"/>
</dbReference>
<evidence type="ECO:0008006" key="5">
    <source>
        <dbReference type="Google" id="ProtNLM"/>
    </source>
</evidence>
<dbReference type="InterPro" id="IPR012337">
    <property type="entry name" value="RNaseH-like_sf"/>
</dbReference>
<dbReference type="SUPFAM" id="SSF56672">
    <property type="entry name" value="DNA/RNA polymerases"/>
    <property type="match status" value="1"/>
</dbReference>
<name>A0A0F9N5Q5_9ZZZZ</name>
<dbReference type="GO" id="GO:0006261">
    <property type="term" value="P:DNA-templated DNA replication"/>
    <property type="evidence" value="ECO:0007669"/>
    <property type="project" value="InterPro"/>
</dbReference>
<evidence type="ECO:0000259" key="3">
    <source>
        <dbReference type="SMART" id="SM00482"/>
    </source>
</evidence>
<evidence type="ECO:0000313" key="4">
    <source>
        <dbReference type="EMBL" id="KKN14925.1"/>
    </source>
</evidence>
<dbReference type="GO" id="GO:0008408">
    <property type="term" value="F:3'-5' exonuclease activity"/>
    <property type="evidence" value="ECO:0007669"/>
    <property type="project" value="InterPro"/>
</dbReference>
<dbReference type="EMBL" id="LAZR01003767">
    <property type="protein sequence ID" value="KKN14925.1"/>
    <property type="molecule type" value="Genomic_DNA"/>
</dbReference>
<dbReference type="SMART" id="SM00474">
    <property type="entry name" value="35EXOc"/>
    <property type="match status" value="1"/>
</dbReference>
<accession>A0A0F9N5Q5</accession>
<dbReference type="Gene3D" id="1.20.1060.10">
    <property type="entry name" value="Taq DNA Polymerase, Chain T, domain 4"/>
    <property type="match status" value="1"/>
</dbReference>
<protein>
    <recommendedName>
        <fullName evidence="5">DNA-directed DNA polymerase</fullName>
    </recommendedName>
</protein>
<dbReference type="Gene3D" id="3.30.70.370">
    <property type="match status" value="1"/>
</dbReference>
<dbReference type="Pfam" id="PF01612">
    <property type="entry name" value="DNA_pol_A_exo1"/>
    <property type="match status" value="1"/>
</dbReference>
<evidence type="ECO:0000256" key="1">
    <source>
        <dbReference type="ARBA" id="ARBA00022705"/>
    </source>
</evidence>
<dbReference type="InterPro" id="IPR002562">
    <property type="entry name" value="3'-5'_exonuclease_dom"/>
</dbReference>
<feature type="domain" description="DNA-directed DNA polymerase family A palm" evidence="3">
    <location>
        <begin position="369"/>
        <end position="608"/>
    </location>
</feature>
<dbReference type="Gene3D" id="1.10.150.20">
    <property type="entry name" value="5' to 3' exonuclease, C-terminal subdomain"/>
    <property type="match status" value="1"/>
</dbReference>
<dbReference type="SMART" id="SM00482">
    <property type="entry name" value="POLAc"/>
    <property type="match status" value="1"/>
</dbReference>
<evidence type="ECO:0000259" key="2">
    <source>
        <dbReference type="SMART" id="SM00474"/>
    </source>
</evidence>
<feature type="domain" description="3'-5' exonuclease" evidence="2">
    <location>
        <begin position="7"/>
        <end position="199"/>
    </location>
</feature>
<comment type="caution">
    <text evidence="4">The sequence shown here is derived from an EMBL/GenBank/DDBJ whole genome shotgun (WGS) entry which is preliminary data.</text>
</comment>
<dbReference type="InterPro" id="IPR043502">
    <property type="entry name" value="DNA/RNA_pol_sf"/>
</dbReference>
<dbReference type="Pfam" id="PF00476">
    <property type="entry name" value="DNA_pol_A"/>
    <property type="match status" value="2"/>
</dbReference>
<proteinExistence type="predicted"/>
<gene>
    <name evidence="4" type="ORF">LCGC14_0991300</name>
</gene>
<dbReference type="InterPro" id="IPR002298">
    <property type="entry name" value="DNA_polymerase_A"/>
</dbReference>
<organism evidence="4">
    <name type="scientific">marine sediment metagenome</name>
    <dbReference type="NCBI Taxonomy" id="412755"/>
    <lineage>
        <taxon>unclassified sequences</taxon>
        <taxon>metagenomes</taxon>
        <taxon>ecological metagenomes</taxon>
    </lineage>
</organism>
<dbReference type="GO" id="GO:0006302">
    <property type="term" value="P:double-strand break repair"/>
    <property type="evidence" value="ECO:0007669"/>
    <property type="project" value="TreeGrafter"/>
</dbReference>
<keyword evidence="1" id="KW-0235">DNA replication</keyword>
<dbReference type="Gene3D" id="3.30.420.10">
    <property type="entry name" value="Ribonuclease H-like superfamily/Ribonuclease H"/>
    <property type="match status" value="1"/>
</dbReference>
<dbReference type="SUPFAM" id="SSF53098">
    <property type="entry name" value="Ribonuclease H-like"/>
    <property type="match status" value="1"/>
</dbReference>
<dbReference type="PANTHER" id="PTHR10133:SF27">
    <property type="entry name" value="DNA POLYMERASE NU"/>
    <property type="match status" value="1"/>
</dbReference>
<dbReference type="PRINTS" id="PR00868">
    <property type="entry name" value="DNAPOLI"/>
</dbReference>
<dbReference type="GO" id="GO:0003887">
    <property type="term" value="F:DNA-directed DNA polymerase activity"/>
    <property type="evidence" value="ECO:0007669"/>
    <property type="project" value="InterPro"/>
</dbReference>
<reference evidence="4" key="1">
    <citation type="journal article" date="2015" name="Nature">
        <title>Complex archaea that bridge the gap between prokaryotes and eukaryotes.</title>
        <authorList>
            <person name="Spang A."/>
            <person name="Saw J.H."/>
            <person name="Jorgensen S.L."/>
            <person name="Zaremba-Niedzwiedzka K."/>
            <person name="Martijn J."/>
            <person name="Lind A.E."/>
            <person name="van Eijk R."/>
            <person name="Schleper C."/>
            <person name="Guy L."/>
            <person name="Ettema T.J."/>
        </authorList>
    </citation>
    <scope>NUCLEOTIDE SEQUENCE</scope>
</reference>